<dbReference type="GO" id="GO:0006508">
    <property type="term" value="P:proteolysis"/>
    <property type="evidence" value="ECO:0007669"/>
    <property type="project" value="UniProtKB-KW"/>
</dbReference>
<dbReference type="GO" id="GO:0007165">
    <property type="term" value="P:signal transduction"/>
    <property type="evidence" value="ECO:0007669"/>
    <property type="project" value="TreeGrafter"/>
</dbReference>
<evidence type="ECO:0000313" key="9">
    <source>
        <dbReference type="EMBL" id="OAI93021.1"/>
    </source>
</evidence>
<dbReference type="Pfam" id="PF17820">
    <property type="entry name" value="PDZ_6"/>
    <property type="match status" value="1"/>
</dbReference>
<dbReference type="InterPro" id="IPR055210">
    <property type="entry name" value="CtpA/B_N"/>
</dbReference>
<dbReference type="Gene3D" id="3.30.750.44">
    <property type="match status" value="1"/>
</dbReference>
<dbReference type="Gene3D" id="2.30.42.10">
    <property type="match status" value="1"/>
</dbReference>
<dbReference type="InterPro" id="IPR029045">
    <property type="entry name" value="ClpP/crotonase-like_dom_sf"/>
</dbReference>
<dbReference type="AlphaFoldDB" id="A0A177SRR0"/>
<name>A0A177SRR0_PSEPU</name>
<dbReference type="InterPro" id="IPR005151">
    <property type="entry name" value="Tail-specific_protease"/>
</dbReference>
<dbReference type="GO" id="GO:0030288">
    <property type="term" value="C:outer membrane-bounded periplasmic space"/>
    <property type="evidence" value="ECO:0007669"/>
    <property type="project" value="TreeGrafter"/>
</dbReference>
<dbReference type="PANTHER" id="PTHR32060">
    <property type="entry name" value="TAIL-SPECIFIC PROTEASE"/>
    <property type="match status" value="1"/>
</dbReference>
<evidence type="ECO:0000256" key="1">
    <source>
        <dbReference type="ARBA" id="ARBA00009179"/>
    </source>
</evidence>
<evidence type="ECO:0000256" key="7">
    <source>
        <dbReference type="SAM" id="SignalP"/>
    </source>
</evidence>
<proteinExistence type="inferred from homology"/>
<comment type="caution">
    <text evidence="9">The sequence shown here is derived from an EMBL/GenBank/DDBJ whole genome shotgun (WGS) entry which is preliminary data.</text>
</comment>
<evidence type="ECO:0000313" key="10">
    <source>
        <dbReference type="Proteomes" id="UP000077752"/>
    </source>
</evidence>
<dbReference type="CDD" id="cd07560">
    <property type="entry name" value="Peptidase_S41_CPP"/>
    <property type="match status" value="1"/>
</dbReference>
<feature type="chain" id="PRO_5008073850" evidence="7">
    <location>
        <begin position="26"/>
        <end position="441"/>
    </location>
</feature>
<dbReference type="SMART" id="SM00228">
    <property type="entry name" value="PDZ"/>
    <property type="match status" value="1"/>
</dbReference>
<dbReference type="CDD" id="cd06782">
    <property type="entry name" value="cpPDZ_CPP-like"/>
    <property type="match status" value="1"/>
</dbReference>
<dbReference type="SUPFAM" id="SSF50156">
    <property type="entry name" value="PDZ domain-like"/>
    <property type="match status" value="1"/>
</dbReference>
<dbReference type="InterPro" id="IPR041489">
    <property type="entry name" value="PDZ_6"/>
</dbReference>
<dbReference type="Proteomes" id="UP000077752">
    <property type="component" value="Unassembled WGS sequence"/>
</dbReference>
<comment type="similarity">
    <text evidence="1 5">Belongs to the peptidase S41A family.</text>
</comment>
<dbReference type="FunFam" id="3.30.750.44:FF:000001">
    <property type="entry name" value="S41 family peptidase"/>
    <property type="match status" value="1"/>
</dbReference>
<dbReference type="EMBL" id="LUCV01000014">
    <property type="protein sequence ID" value="OAI93021.1"/>
    <property type="molecule type" value="Genomic_DNA"/>
</dbReference>
<evidence type="ECO:0000256" key="6">
    <source>
        <dbReference type="SAM" id="MobiDB-lite"/>
    </source>
</evidence>
<dbReference type="FunFam" id="2.30.42.10:FF:000063">
    <property type="entry name" value="Peptidase, S41 family"/>
    <property type="match status" value="1"/>
</dbReference>
<dbReference type="InterPro" id="IPR001478">
    <property type="entry name" value="PDZ"/>
</dbReference>
<feature type="region of interest" description="Disordered" evidence="6">
    <location>
        <begin position="378"/>
        <end position="425"/>
    </location>
</feature>
<dbReference type="InterPro" id="IPR036034">
    <property type="entry name" value="PDZ_sf"/>
</dbReference>
<dbReference type="RefSeq" id="WP_064302629.1">
    <property type="nucleotide sequence ID" value="NZ_LUCV01000014.1"/>
</dbReference>
<dbReference type="PROSITE" id="PS50106">
    <property type="entry name" value="PDZ"/>
    <property type="match status" value="1"/>
</dbReference>
<dbReference type="SMART" id="SM00245">
    <property type="entry name" value="TSPc"/>
    <property type="match status" value="1"/>
</dbReference>
<gene>
    <name evidence="9" type="ORF">AYO28_16085</name>
</gene>
<keyword evidence="7" id="KW-0732">Signal</keyword>
<accession>A0A177SRR0</accession>
<keyword evidence="2 5" id="KW-0645">Protease</keyword>
<dbReference type="SUPFAM" id="SSF52096">
    <property type="entry name" value="ClpP/crotonase"/>
    <property type="match status" value="1"/>
</dbReference>
<dbReference type="InterPro" id="IPR004447">
    <property type="entry name" value="Peptidase_S41A"/>
</dbReference>
<dbReference type="Pfam" id="PF03572">
    <property type="entry name" value="Peptidase_S41"/>
    <property type="match status" value="1"/>
</dbReference>
<feature type="signal peptide" evidence="7">
    <location>
        <begin position="1"/>
        <end position="25"/>
    </location>
</feature>
<reference evidence="9 10" key="1">
    <citation type="submission" date="2016-03" db="EMBL/GenBank/DDBJ databases">
        <title>Draft Genome Assembly of Pseudomonas putida strain CBF10-2.</title>
        <authorList>
            <person name="Iyer R.S."/>
            <person name="Damania A."/>
        </authorList>
    </citation>
    <scope>NUCLEOTIDE SEQUENCE [LARGE SCALE GENOMIC DNA]</scope>
    <source>
        <strain evidence="9 10">CBF10-2</strain>
    </source>
</reference>
<dbReference type="PANTHER" id="PTHR32060:SF30">
    <property type="entry name" value="CARBOXY-TERMINAL PROCESSING PROTEASE CTPA"/>
    <property type="match status" value="1"/>
</dbReference>
<organism evidence="9 10">
    <name type="scientific">Pseudomonas putida</name>
    <name type="common">Arthrobacter siderocapsulatus</name>
    <dbReference type="NCBI Taxonomy" id="303"/>
    <lineage>
        <taxon>Bacteria</taxon>
        <taxon>Pseudomonadati</taxon>
        <taxon>Pseudomonadota</taxon>
        <taxon>Gammaproteobacteria</taxon>
        <taxon>Pseudomonadales</taxon>
        <taxon>Pseudomonadaceae</taxon>
        <taxon>Pseudomonas</taxon>
    </lineage>
</organism>
<dbReference type="NCBIfam" id="TIGR00225">
    <property type="entry name" value="prc"/>
    <property type="match status" value="1"/>
</dbReference>
<sequence length="441" mass="46585">MLHSPRLTSLALAVALVSGASPAFAAEPAKPAPALAPTTVTGKAPLPLDELRTFAEVLDRVKAAYVEPVDDKTLLENAIKGMLSNLDPHSAYLGPEDFQELQESTSGEFGGLGIEVGQEDGFVKVVSPIDDTPASRAGIEAGDLIVKINGQPTRGQTMTEAVDKMRGKIGEKITLTLVRDGGNPFDVTLARAVIQVKSVKSQLLESGYGYIRITQFQVKTGEEVGKALAKLRKDNNGKLRGIVLDLRNNPGGVLQSAVEVADHFLTKGLIVYTKGRIANSELRFSADPADASEGVPLVVLINGGSASASEIVAGALQDQKRGVLMGTDSFGKGSVQTVLPLNNDRALKITTALYYTPNGRSIQAQGIVPDIEVRQAKVTSEQDTENFKEADLQGHLGNGNGGADRPSGSKAAGKKERPQDGDFQLSQALSLLKGLSITRDK</sequence>
<dbReference type="Gene3D" id="3.90.226.10">
    <property type="entry name" value="2-enoyl-CoA Hydratase, Chain A, domain 1"/>
    <property type="match status" value="1"/>
</dbReference>
<dbReference type="FunFam" id="3.90.226.10:FF:000029">
    <property type="entry name" value="Peptidase, S41 family"/>
    <property type="match status" value="1"/>
</dbReference>
<protein>
    <submittedName>
        <fullName evidence="9">Peptidase S41</fullName>
    </submittedName>
</protein>
<dbReference type="GO" id="GO:0008236">
    <property type="term" value="F:serine-type peptidase activity"/>
    <property type="evidence" value="ECO:0007669"/>
    <property type="project" value="UniProtKB-KW"/>
</dbReference>
<feature type="domain" description="PDZ" evidence="8">
    <location>
        <begin position="98"/>
        <end position="166"/>
    </location>
</feature>
<evidence type="ECO:0000256" key="5">
    <source>
        <dbReference type="RuleBase" id="RU004404"/>
    </source>
</evidence>
<evidence type="ECO:0000259" key="8">
    <source>
        <dbReference type="PROSITE" id="PS50106"/>
    </source>
</evidence>
<dbReference type="Pfam" id="PF22694">
    <property type="entry name" value="CtpB_N-like"/>
    <property type="match status" value="1"/>
</dbReference>
<keyword evidence="3 5" id="KW-0378">Hydrolase</keyword>
<dbReference type="GO" id="GO:0004175">
    <property type="term" value="F:endopeptidase activity"/>
    <property type="evidence" value="ECO:0007669"/>
    <property type="project" value="TreeGrafter"/>
</dbReference>
<evidence type="ECO:0000256" key="3">
    <source>
        <dbReference type="ARBA" id="ARBA00022801"/>
    </source>
</evidence>
<evidence type="ECO:0000256" key="4">
    <source>
        <dbReference type="ARBA" id="ARBA00022825"/>
    </source>
</evidence>
<evidence type="ECO:0000256" key="2">
    <source>
        <dbReference type="ARBA" id="ARBA00022670"/>
    </source>
</evidence>
<keyword evidence="4 5" id="KW-0720">Serine protease</keyword>